<dbReference type="SUPFAM" id="SSF46785">
    <property type="entry name" value="Winged helix' DNA-binding domain"/>
    <property type="match status" value="1"/>
</dbReference>
<dbReference type="Proteomes" id="UP000218327">
    <property type="component" value="Unassembled WGS sequence"/>
</dbReference>
<reference evidence="2" key="1">
    <citation type="submission" date="2017-08" db="EMBL/GenBank/DDBJ databases">
        <title>A dynamic microbial community with high functional redundancy inhabits the cold, oxic subseafloor aquifer.</title>
        <authorList>
            <person name="Tully B.J."/>
            <person name="Wheat C.G."/>
            <person name="Glazer B.T."/>
            <person name="Huber J.A."/>
        </authorList>
    </citation>
    <scope>NUCLEOTIDE SEQUENCE [LARGE SCALE GENOMIC DNA]</scope>
</reference>
<dbReference type="Pfam" id="PF13730">
    <property type="entry name" value="HTH_36"/>
    <property type="match status" value="1"/>
</dbReference>
<evidence type="ECO:0000313" key="2">
    <source>
        <dbReference type="Proteomes" id="UP000218327"/>
    </source>
</evidence>
<dbReference type="InterPro" id="IPR036388">
    <property type="entry name" value="WH-like_DNA-bd_sf"/>
</dbReference>
<dbReference type="EMBL" id="NVVJ01000068">
    <property type="protein sequence ID" value="PCJ22014.1"/>
    <property type="molecule type" value="Genomic_DNA"/>
</dbReference>
<dbReference type="Gene3D" id="1.10.10.10">
    <property type="entry name" value="Winged helix-like DNA-binding domain superfamily/Winged helix DNA-binding domain"/>
    <property type="match status" value="1"/>
</dbReference>
<protein>
    <recommendedName>
        <fullName evidence="3">Helix-turn-helix domain-containing protein</fullName>
    </recommendedName>
</protein>
<comment type="caution">
    <text evidence="1">The sequence shown here is derived from an EMBL/GenBank/DDBJ whole genome shotgun (WGS) entry which is preliminary data.</text>
</comment>
<accession>A0A2A5ARQ4</accession>
<dbReference type="AlphaFoldDB" id="A0A2A5ARQ4"/>
<name>A0A2A5ARQ4_9GAMM</name>
<organism evidence="1 2">
    <name type="scientific">SAR86 cluster bacterium</name>
    <dbReference type="NCBI Taxonomy" id="2030880"/>
    <lineage>
        <taxon>Bacteria</taxon>
        <taxon>Pseudomonadati</taxon>
        <taxon>Pseudomonadota</taxon>
        <taxon>Gammaproteobacteria</taxon>
        <taxon>SAR86 cluster</taxon>
    </lineage>
</organism>
<gene>
    <name evidence="1" type="ORF">COA96_15040</name>
</gene>
<evidence type="ECO:0008006" key="3">
    <source>
        <dbReference type="Google" id="ProtNLM"/>
    </source>
</evidence>
<sequence>MSRDTGNDYFPHYFMIPAQLLQNERLNKTDCYVYATIYWYAHLGFKKCIASNPEIARIIGASESTVVTSLTKLEKEKCIKREFYDRGRRHRKEIKALIELELPDKILRVTKSDKSDADITRPQHLQTPEEIEKIIMDASTDEVADEMHGYFSTWYARFEDQGYDVNEGKKRLDESLEKRYLSKFEGRIAETQ</sequence>
<proteinExistence type="predicted"/>
<dbReference type="InterPro" id="IPR036390">
    <property type="entry name" value="WH_DNA-bd_sf"/>
</dbReference>
<evidence type="ECO:0000313" key="1">
    <source>
        <dbReference type="EMBL" id="PCJ22014.1"/>
    </source>
</evidence>